<dbReference type="EMBL" id="KJ865410">
    <property type="protein sequence ID" value="AIG90014.1"/>
    <property type="molecule type" value="Genomic_DNA"/>
</dbReference>
<accession>A0A075VV27</accession>
<dbReference type="AlphaFoldDB" id="A0A075VV27"/>
<accession>A0A1U8QDE5</accession>
<dbReference type="OrthoDB" id="1327748at2759"/>
<dbReference type="GeneID" id="19988979"/>
<sequence>MPKARPGPGSRSQAAKTSFSSGAFVTAIKNATHLVKGYWDRSLQPSLAWKVAREKKTILRQQLFQPTRGKEVKQPIAFYLLCLSPGEQKVVTFSPVFLINY</sequence>
<name>A0A075VV27_CAPAN</name>
<keyword evidence="1" id="KW-0496">Mitochondrion</keyword>
<dbReference type="KEGG" id="cann:19988979"/>
<gene>
    <name evidence="1" type="primary">orf101a</name>
</gene>
<reference evidence="1" key="1">
    <citation type="submission" date="2014-05" db="EMBL/GenBank/DDBJ databases">
        <title>Capsicum annuum strain Jeju mitochondrial DNA, complete genome.</title>
        <authorList>
            <person name="Jo Y.D."/>
            <person name="Choi Y."/>
            <person name="Kim D.-H."/>
            <person name="Kim B.-D."/>
            <person name="Kang B.-C."/>
        </authorList>
    </citation>
    <scope>NUCLEOTIDE SEQUENCE</scope>
</reference>
<proteinExistence type="predicted"/>
<protein>
    <submittedName>
        <fullName evidence="1">Uncharacterized protein</fullName>
    </submittedName>
</protein>
<evidence type="ECO:0000313" key="1">
    <source>
        <dbReference type="EMBL" id="AIG90014.1"/>
    </source>
</evidence>
<geneLocation type="mitochondrion" evidence="1"/>
<organism evidence="1">
    <name type="scientific">Capsicum annuum</name>
    <name type="common">Capsicum pepper</name>
    <dbReference type="NCBI Taxonomy" id="4072"/>
    <lineage>
        <taxon>Eukaryota</taxon>
        <taxon>Viridiplantae</taxon>
        <taxon>Streptophyta</taxon>
        <taxon>Embryophyta</taxon>
        <taxon>Tracheophyta</taxon>
        <taxon>Spermatophyta</taxon>
        <taxon>Magnoliopsida</taxon>
        <taxon>eudicotyledons</taxon>
        <taxon>Gunneridae</taxon>
        <taxon>Pentapetalae</taxon>
        <taxon>asterids</taxon>
        <taxon>lamiids</taxon>
        <taxon>Solanales</taxon>
        <taxon>Solanaceae</taxon>
        <taxon>Solanoideae</taxon>
        <taxon>Capsiceae</taxon>
        <taxon>Capsicum</taxon>
    </lineage>
</organism>
<dbReference type="RefSeq" id="YP_009049656.1">
    <property type="nucleotide sequence ID" value="NC_024624.1"/>
</dbReference>